<dbReference type="NCBIfam" id="TIGR01662">
    <property type="entry name" value="HAD-SF-IIIA"/>
    <property type="match status" value="1"/>
</dbReference>
<dbReference type="CDD" id="cd01625">
    <property type="entry name" value="HAD_PNP"/>
    <property type="match status" value="1"/>
</dbReference>
<dbReference type="GO" id="GO:0003690">
    <property type="term" value="F:double-stranded DNA binding"/>
    <property type="evidence" value="ECO:0007669"/>
    <property type="project" value="TreeGrafter"/>
</dbReference>
<dbReference type="GO" id="GO:0006281">
    <property type="term" value="P:DNA repair"/>
    <property type="evidence" value="ECO:0007669"/>
    <property type="project" value="TreeGrafter"/>
</dbReference>
<dbReference type="InterPro" id="IPR027417">
    <property type="entry name" value="P-loop_NTPase"/>
</dbReference>
<dbReference type="FunFam" id="3.40.50.1000:FF:000078">
    <property type="entry name" value="Bifunctional polynucleotide phosphatase/kinase"/>
    <property type="match status" value="1"/>
</dbReference>
<dbReference type="InterPro" id="IPR006549">
    <property type="entry name" value="HAD-SF_hydro_IIIA"/>
</dbReference>
<keyword evidence="1" id="KW-1185">Reference proteome</keyword>
<dbReference type="InterPro" id="IPR023214">
    <property type="entry name" value="HAD_sf"/>
</dbReference>
<dbReference type="SUPFAM" id="SSF56784">
    <property type="entry name" value="HAD-like"/>
    <property type="match status" value="1"/>
</dbReference>
<dbReference type="STRING" id="7209.A0A1I7VDI6"/>
<dbReference type="WBParaSite" id="EN70_1347">
    <property type="protein sequence ID" value="EN70_1347"/>
    <property type="gene ID" value="EN70_1347"/>
</dbReference>
<name>A0A1I7VDI6_LOALO</name>
<dbReference type="InterPro" id="IPR036412">
    <property type="entry name" value="HAD-like_sf"/>
</dbReference>
<dbReference type="AlphaFoldDB" id="A0A1I7VDI6"/>
<accession>A0A1I7VDI6</accession>
<reference evidence="1" key="1">
    <citation type="submission" date="2012-04" db="EMBL/GenBank/DDBJ databases">
        <title>The Genome Sequence of Loa loa.</title>
        <authorList>
            <consortium name="The Broad Institute Genome Sequencing Platform"/>
            <consortium name="Broad Institute Genome Sequencing Center for Infectious Disease"/>
            <person name="Nutman T.B."/>
            <person name="Fink D.L."/>
            <person name="Russ C."/>
            <person name="Young S."/>
            <person name="Zeng Q."/>
            <person name="Gargeya S."/>
            <person name="Alvarado L."/>
            <person name="Berlin A."/>
            <person name="Chapman S.B."/>
            <person name="Chen Z."/>
            <person name="Freedman E."/>
            <person name="Gellesch M."/>
            <person name="Goldberg J."/>
            <person name="Griggs A."/>
            <person name="Gujja S."/>
            <person name="Heilman E.R."/>
            <person name="Heiman D."/>
            <person name="Howarth C."/>
            <person name="Mehta T."/>
            <person name="Neiman D."/>
            <person name="Pearson M."/>
            <person name="Roberts A."/>
            <person name="Saif S."/>
            <person name="Shea T."/>
            <person name="Shenoy N."/>
            <person name="Sisk P."/>
            <person name="Stolte C."/>
            <person name="Sykes S."/>
            <person name="White J."/>
            <person name="Yandava C."/>
            <person name="Haas B."/>
            <person name="Henn M.R."/>
            <person name="Nusbaum C."/>
            <person name="Birren B."/>
        </authorList>
    </citation>
    <scope>NUCLEOTIDE SEQUENCE [LARGE SCALE GENOMIC DNA]</scope>
</reference>
<sequence length="565" mass="64462">MTRRACTTMLDWLTDSKKDRKDDGNGGYARWHSVGKDLMVLDFGNINHCADIAAFDFDGTVIITKSGKTFPENEDDWQFFCESVPHALTDIVGKDFKVVIFTNQRGIQKGSQDRDAFCRKMEKVCQEINIPVQVFVSLGTLQYRKPYIGMWNYFESHGNGGISVNRQSSFYVGDAAGRIQTNIRKKKDHSAADRLFALNFGIKFFTPEQYFLNQVDVEEYTLPSFLPSSLLDEKVSLFDPENTSIPGNGLEVLIFVGYPGCGKSSLAKKLAAQHGYGIVNRDTLKTWQKCVENAKILLKRQQNVIVDNTNADKESRKRYISLAKSFGAVSRCFLFNCTLEQAAHNCKYRVIIDTDEKHIEIGRMVLDGYKKKFEEPKLSEGFSSIVKVNFVPEFDCREHEAIYRMYLCLLHGQPLLAGGEGRELRTLMRLQAMLMIAHAPDDTSDRESRKAKPVQLFHNREFLCLDRVEFGSDPEEQMPMLLRCGRNKANELMEEQLNRKDGFGEGCCRMGCLALHSNRMTRLHDEKYICGIYGRIMSFCRGRYDRPLFASVELPMSATDNTLFL</sequence>
<proteinExistence type="predicted"/>
<dbReference type="Gene3D" id="3.40.50.300">
    <property type="entry name" value="P-loop containing nucleotide triphosphate hydrolases"/>
    <property type="match status" value="1"/>
</dbReference>
<dbReference type="NCBIfam" id="TIGR01664">
    <property type="entry name" value="DNA-3'-Pase"/>
    <property type="match status" value="1"/>
</dbReference>
<dbReference type="FunFam" id="3.40.50.300:FF:000737">
    <property type="entry name" value="Bifunctional polynucleotide phosphatase/kinase"/>
    <property type="match status" value="1"/>
</dbReference>
<dbReference type="InterPro" id="IPR006551">
    <property type="entry name" value="Polynucleotide_phosphatase"/>
</dbReference>
<evidence type="ECO:0000313" key="2">
    <source>
        <dbReference type="WBParaSite" id="EN70_1347"/>
    </source>
</evidence>
<dbReference type="Pfam" id="PF13671">
    <property type="entry name" value="AAA_33"/>
    <property type="match status" value="1"/>
</dbReference>
<dbReference type="SUPFAM" id="SSF52540">
    <property type="entry name" value="P-loop containing nucleoside triphosphate hydrolases"/>
    <property type="match status" value="1"/>
</dbReference>
<dbReference type="PANTHER" id="PTHR12083">
    <property type="entry name" value="BIFUNCTIONAL POLYNUCLEOTIDE PHOSPHATASE/KINASE"/>
    <property type="match status" value="1"/>
</dbReference>
<evidence type="ECO:0000313" key="1">
    <source>
        <dbReference type="Proteomes" id="UP000095285"/>
    </source>
</evidence>
<protein>
    <submittedName>
        <fullName evidence="2">Bifunctional polynucleotide phosphatase/kinase</fullName>
    </submittedName>
</protein>
<dbReference type="GO" id="GO:0046404">
    <property type="term" value="F:ATP-dependent polydeoxyribonucleotide 5'-hydroxyl-kinase activity"/>
    <property type="evidence" value="ECO:0007669"/>
    <property type="project" value="TreeGrafter"/>
</dbReference>
<dbReference type="PANTHER" id="PTHR12083:SF9">
    <property type="entry name" value="BIFUNCTIONAL POLYNUCLEOTIDE PHOSPHATASE_KINASE"/>
    <property type="match status" value="1"/>
</dbReference>
<dbReference type="Gene3D" id="3.40.50.1000">
    <property type="entry name" value="HAD superfamily/HAD-like"/>
    <property type="match status" value="1"/>
</dbReference>
<dbReference type="Pfam" id="PF08645">
    <property type="entry name" value="PNK3P"/>
    <property type="match status" value="1"/>
</dbReference>
<dbReference type="GO" id="GO:0046403">
    <property type="term" value="F:polynucleotide 3'-phosphatase activity"/>
    <property type="evidence" value="ECO:0007669"/>
    <property type="project" value="TreeGrafter"/>
</dbReference>
<dbReference type="InterPro" id="IPR013954">
    <property type="entry name" value="PNK3P"/>
</dbReference>
<reference evidence="2" key="2">
    <citation type="submission" date="2016-11" db="UniProtKB">
        <authorList>
            <consortium name="WormBaseParasite"/>
        </authorList>
    </citation>
    <scope>IDENTIFICATION</scope>
</reference>
<organism evidence="1 2">
    <name type="scientific">Loa loa</name>
    <name type="common">Eye worm</name>
    <name type="synonym">Filaria loa</name>
    <dbReference type="NCBI Taxonomy" id="7209"/>
    <lineage>
        <taxon>Eukaryota</taxon>
        <taxon>Metazoa</taxon>
        <taxon>Ecdysozoa</taxon>
        <taxon>Nematoda</taxon>
        <taxon>Chromadorea</taxon>
        <taxon>Rhabditida</taxon>
        <taxon>Spirurina</taxon>
        <taxon>Spiruromorpha</taxon>
        <taxon>Filarioidea</taxon>
        <taxon>Onchocercidae</taxon>
        <taxon>Loa</taxon>
    </lineage>
</organism>
<dbReference type="Proteomes" id="UP000095285">
    <property type="component" value="Unassembled WGS sequence"/>
</dbReference>